<dbReference type="Gene3D" id="3.40.225.10">
    <property type="entry name" value="Class II aldolase/adducin N-terminal domain"/>
    <property type="match status" value="1"/>
</dbReference>
<evidence type="ECO:0000259" key="1">
    <source>
        <dbReference type="Pfam" id="PF10120"/>
    </source>
</evidence>
<protein>
    <recommendedName>
        <fullName evidence="1">Thiamine-phosphate synthase ThiN domain-containing protein</fullName>
    </recommendedName>
</protein>
<dbReference type="Pfam" id="PF10120">
    <property type="entry name" value="ThiN"/>
    <property type="match status" value="1"/>
</dbReference>
<feature type="domain" description="Thiamine-phosphate synthase ThiN" evidence="1">
    <location>
        <begin position="18"/>
        <end position="158"/>
    </location>
</feature>
<dbReference type="AlphaFoldDB" id="A0AAE4SC52"/>
<proteinExistence type="predicted"/>
<dbReference type="InterPro" id="IPR036409">
    <property type="entry name" value="Aldolase_II/adducin_N_sf"/>
</dbReference>
<gene>
    <name evidence="2" type="ORF">McpAg1_14200</name>
</gene>
<reference evidence="2" key="1">
    <citation type="submission" date="2023-06" db="EMBL/GenBank/DDBJ databases">
        <title>Genome sequence of Methancorpusculaceae sp. Ag1.</title>
        <authorList>
            <person name="Protasov E."/>
            <person name="Platt K."/>
            <person name="Poehlein A."/>
            <person name="Daniel R."/>
            <person name="Brune A."/>
        </authorList>
    </citation>
    <scope>NUCLEOTIDE SEQUENCE</scope>
    <source>
        <strain evidence="2">Ag1</strain>
    </source>
</reference>
<dbReference type="InterPro" id="IPR019293">
    <property type="entry name" value="ThiN"/>
</dbReference>
<keyword evidence="3" id="KW-1185">Reference proteome</keyword>
<organism evidence="2 3">
    <name type="scientific">Methanorbis furvi</name>
    <dbReference type="NCBI Taxonomy" id="3028299"/>
    <lineage>
        <taxon>Archaea</taxon>
        <taxon>Methanobacteriati</taxon>
        <taxon>Methanobacteriota</taxon>
        <taxon>Stenosarchaea group</taxon>
        <taxon>Methanomicrobia</taxon>
        <taxon>Methanomicrobiales</taxon>
        <taxon>Methanocorpusculaceae</taxon>
        <taxon>Methanorbis</taxon>
    </lineage>
</organism>
<evidence type="ECO:0000313" key="2">
    <source>
        <dbReference type="EMBL" id="MDV0442190.1"/>
    </source>
</evidence>
<sequence length="170" mass="18527">MSAADQSLVLKALQQAHGKVMNLSRYLQPSGGVSLAYGIKNPRDIRDVAVIRGTGIGFGTDDPLVRVLLTMTRFDPSCRAVGTIRYTEEIAQVVRETIRDVAEYDPAKFPAGIVSMDWGVASCCRDGVPLAIISAESKNSEPLIRFLGANPDEVANRMLIISERLTYTDI</sequence>
<dbReference type="RefSeq" id="WP_338094597.1">
    <property type="nucleotide sequence ID" value="NZ_JAWDKA010000007.1"/>
</dbReference>
<name>A0AAE4SC52_9EURY</name>
<dbReference type="EMBL" id="JAWDKA010000007">
    <property type="protein sequence ID" value="MDV0442190.1"/>
    <property type="molecule type" value="Genomic_DNA"/>
</dbReference>
<evidence type="ECO:0000313" key="3">
    <source>
        <dbReference type="Proteomes" id="UP001273136"/>
    </source>
</evidence>
<dbReference type="Proteomes" id="UP001273136">
    <property type="component" value="Unassembled WGS sequence"/>
</dbReference>
<comment type="caution">
    <text evidence="2">The sequence shown here is derived from an EMBL/GenBank/DDBJ whole genome shotgun (WGS) entry which is preliminary data.</text>
</comment>
<accession>A0AAE4SC52</accession>
<dbReference type="SUPFAM" id="SSF53639">
    <property type="entry name" value="AraD/HMP-PK domain-like"/>
    <property type="match status" value="1"/>
</dbReference>